<comment type="caution">
    <text evidence="1">The sequence shown here is derived from an EMBL/GenBank/DDBJ whole genome shotgun (WGS) entry which is preliminary data.</text>
</comment>
<name>A0A016TX49_9BILA</name>
<protein>
    <submittedName>
        <fullName evidence="1">Uncharacterized protein</fullName>
    </submittedName>
</protein>
<organism evidence="1 2">
    <name type="scientific">Ancylostoma ceylanicum</name>
    <dbReference type="NCBI Taxonomy" id="53326"/>
    <lineage>
        <taxon>Eukaryota</taxon>
        <taxon>Metazoa</taxon>
        <taxon>Ecdysozoa</taxon>
        <taxon>Nematoda</taxon>
        <taxon>Chromadorea</taxon>
        <taxon>Rhabditida</taxon>
        <taxon>Rhabditina</taxon>
        <taxon>Rhabditomorpha</taxon>
        <taxon>Strongyloidea</taxon>
        <taxon>Ancylostomatidae</taxon>
        <taxon>Ancylostomatinae</taxon>
        <taxon>Ancylostoma</taxon>
    </lineage>
</organism>
<dbReference type="EMBL" id="JARK01001407">
    <property type="protein sequence ID" value="EYC07356.1"/>
    <property type="molecule type" value="Genomic_DNA"/>
</dbReference>
<evidence type="ECO:0000313" key="2">
    <source>
        <dbReference type="Proteomes" id="UP000024635"/>
    </source>
</evidence>
<dbReference type="AlphaFoldDB" id="A0A016TX49"/>
<evidence type="ECO:0000313" key="1">
    <source>
        <dbReference type="EMBL" id="EYC07356.1"/>
    </source>
</evidence>
<gene>
    <name evidence="1" type="primary">Acey_s0071.g613</name>
    <name evidence="1" type="ORF">Y032_0071g613</name>
</gene>
<sequence length="290" mass="32419">MRCEDFHVSGDGNVVLLACPSPVVLNHGALYIGRLVLVRRNPTSTTQGNDSPSPDSSLYDDLNVVLMLEEIPGAVLVTSFARSPDGQNLIFVTNSSTRFLLREWKSAEYEQLSKKLPAEEESKVKLDVCVVNKNRDKTYTLGALLRPRYPKIDNQLLLHSAVWINDIAREVGSENRVCLDILDQYLLRHEDIVMKGSPYDKILKSALEGISGALGIRLSEHNKFYQLGDVITCLDDVAVKRDCVLVSEDGVELWFDRQRASNHLCIVAAPIRVPTRNLAIAQIFQSRMVS</sequence>
<keyword evidence="2" id="KW-1185">Reference proteome</keyword>
<reference evidence="2" key="1">
    <citation type="journal article" date="2015" name="Nat. Genet.">
        <title>The genome and transcriptome of the zoonotic hookworm Ancylostoma ceylanicum identify infection-specific gene families.</title>
        <authorList>
            <person name="Schwarz E.M."/>
            <person name="Hu Y."/>
            <person name="Antoshechkin I."/>
            <person name="Miller M.M."/>
            <person name="Sternberg P.W."/>
            <person name="Aroian R.V."/>
        </authorList>
    </citation>
    <scope>NUCLEOTIDE SEQUENCE</scope>
    <source>
        <strain evidence="2">HY135</strain>
    </source>
</reference>
<accession>A0A016TX49</accession>
<proteinExistence type="predicted"/>
<dbReference type="OrthoDB" id="5835107at2759"/>
<dbReference type="Proteomes" id="UP000024635">
    <property type="component" value="Unassembled WGS sequence"/>
</dbReference>